<dbReference type="InterPro" id="IPR012251">
    <property type="entry name" value="GlcNAc_6-SO4ase"/>
</dbReference>
<accession>A0A6J4QSB1</accession>
<dbReference type="Gene3D" id="3.40.720.10">
    <property type="entry name" value="Alkaline Phosphatase, subunit A"/>
    <property type="match status" value="1"/>
</dbReference>
<dbReference type="CDD" id="cd16147">
    <property type="entry name" value="G6S"/>
    <property type="match status" value="1"/>
</dbReference>
<feature type="modified residue" description="3-oxoalanine (Cys)" evidence="5">
    <location>
        <position position="76"/>
    </location>
</feature>
<dbReference type="PIRSF" id="PIRSF036666">
    <property type="entry name" value="G6S"/>
    <property type="match status" value="1"/>
</dbReference>
<keyword evidence="3 8" id="KW-0378">Hydrolase</keyword>
<dbReference type="EMBL" id="CADCVE010000037">
    <property type="protein sequence ID" value="CAA9453407.1"/>
    <property type="molecule type" value="Genomic_DNA"/>
</dbReference>
<dbReference type="PANTHER" id="PTHR43108:SF8">
    <property type="entry name" value="SD21168P"/>
    <property type="match status" value="1"/>
</dbReference>
<keyword evidence="4" id="KW-0325">Glycoprotein</keyword>
<keyword evidence="2" id="KW-0732">Signal</keyword>
<protein>
    <submittedName>
        <fullName evidence="8">Choline-sulfatase</fullName>
        <ecNumber evidence="8">3.1.6.6</ecNumber>
    </submittedName>
</protein>
<dbReference type="GO" id="GO:0030203">
    <property type="term" value="P:glycosaminoglycan metabolic process"/>
    <property type="evidence" value="ECO:0007669"/>
    <property type="project" value="InterPro"/>
</dbReference>
<proteinExistence type="inferred from homology"/>
<gene>
    <name evidence="8" type="ORF">AVDCRST_MAG28-2056</name>
</gene>
<dbReference type="Pfam" id="PF00884">
    <property type="entry name" value="Sulfatase"/>
    <property type="match status" value="1"/>
</dbReference>
<comment type="PTM">
    <text evidence="5">The conversion to 3-oxoalanine (also known as C-formylglycine, FGly), of a serine or cysteine residue in prokaryotes and of a cysteine residue in eukaryotes, is critical for catalytic activity.</text>
</comment>
<evidence type="ECO:0000256" key="4">
    <source>
        <dbReference type="ARBA" id="ARBA00023180"/>
    </source>
</evidence>
<dbReference type="EC" id="3.1.6.6" evidence="8"/>
<evidence type="ECO:0000259" key="7">
    <source>
        <dbReference type="Pfam" id="PF00884"/>
    </source>
</evidence>
<evidence type="ECO:0000313" key="8">
    <source>
        <dbReference type="EMBL" id="CAA9453407.1"/>
    </source>
</evidence>
<dbReference type="PROSITE" id="PS00523">
    <property type="entry name" value="SULFATASE_1"/>
    <property type="match status" value="1"/>
</dbReference>
<organism evidence="8">
    <name type="scientific">uncultured Rubrobacteraceae bacterium</name>
    <dbReference type="NCBI Taxonomy" id="349277"/>
    <lineage>
        <taxon>Bacteria</taxon>
        <taxon>Bacillati</taxon>
        <taxon>Actinomycetota</taxon>
        <taxon>Rubrobacteria</taxon>
        <taxon>Rubrobacterales</taxon>
        <taxon>Rubrobacteraceae</taxon>
        <taxon>environmental samples</taxon>
    </lineage>
</organism>
<evidence type="ECO:0000256" key="2">
    <source>
        <dbReference type="ARBA" id="ARBA00022729"/>
    </source>
</evidence>
<evidence type="ECO:0000256" key="3">
    <source>
        <dbReference type="ARBA" id="ARBA00022801"/>
    </source>
</evidence>
<dbReference type="PANTHER" id="PTHR43108">
    <property type="entry name" value="N-ACETYLGLUCOSAMINE-6-SULFATASE FAMILY MEMBER"/>
    <property type="match status" value="1"/>
</dbReference>
<evidence type="ECO:0000256" key="6">
    <source>
        <dbReference type="SAM" id="MobiDB-lite"/>
    </source>
</evidence>
<evidence type="ECO:0000256" key="1">
    <source>
        <dbReference type="ARBA" id="ARBA00008779"/>
    </source>
</evidence>
<dbReference type="AlphaFoldDB" id="A0A6J4QSB1"/>
<dbReference type="SUPFAM" id="SSF53649">
    <property type="entry name" value="Alkaline phosphatase-like"/>
    <property type="match status" value="1"/>
</dbReference>
<dbReference type="GO" id="GO:0047753">
    <property type="term" value="F:choline-sulfatase activity"/>
    <property type="evidence" value="ECO:0007669"/>
    <property type="project" value="UniProtKB-EC"/>
</dbReference>
<sequence>MPGALVFLAALLVAGCSGLQPIKEEAEAPHNARPNIILIVTDDLDYALAQRMDGIGSLLREEGATFGNAFVSYPLCCPARATVLTGLYAHNHGVWRNRPPDGGFETFREEGNEERTIAVRLQEGGYQTALFGKYLNLYPDGDPTYVPPGWDEWHASVSSSTSYYDYELNENGTVVFYGQKRGDYLTDVLSAKAVDFVRQAASDAGGSPFFAYLAPPAPHLPATPARRHRGTFAEEEVPRPPSFDEEDASDKPSWMRNISRVSDETVSDIEDRHRKRMNSMLAVEEMVAALVGELEAAGVLDETYIFFTSDNGWQGGEHRIPLEKSWPYEESAHVPLFVRGPGVSPGAEVELLVLNTDFAPTFAELAGVEFAGDGRSLTPLLRGEDPAWRSAVLLEASGEAGPPGYEAVRTWRHKYIEYVTGDRELYDLVTDPYEMESLHDSADPGLAEGLKARLEALANCSGESCREAEDAP</sequence>
<reference evidence="8" key="1">
    <citation type="submission" date="2020-02" db="EMBL/GenBank/DDBJ databases">
        <authorList>
            <person name="Meier V. D."/>
        </authorList>
    </citation>
    <scope>NUCLEOTIDE SEQUENCE</scope>
    <source>
        <strain evidence="8">AVDCRST_MAG28</strain>
    </source>
</reference>
<feature type="domain" description="Sulfatase N-terminal" evidence="7">
    <location>
        <begin position="34"/>
        <end position="368"/>
    </location>
</feature>
<dbReference type="InterPro" id="IPR017850">
    <property type="entry name" value="Alkaline_phosphatase_core_sf"/>
</dbReference>
<feature type="region of interest" description="Disordered" evidence="6">
    <location>
        <begin position="231"/>
        <end position="252"/>
    </location>
</feature>
<comment type="similarity">
    <text evidence="1">Belongs to the sulfatase family.</text>
</comment>
<dbReference type="InterPro" id="IPR000917">
    <property type="entry name" value="Sulfatase_N"/>
</dbReference>
<evidence type="ECO:0000256" key="5">
    <source>
        <dbReference type="PIRSR" id="PIRSR036666-50"/>
    </source>
</evidence>
<dbReference type="GO" id="GO:0008449">
    <property type="term" value="F:N-acetylglucosamine-6-sulfatase activity"/>
    <property type="evidence" value="ECO:0007669"/>
    <property type="project" value="InterPro"/>
</dbReference>
<dbReference type="InterPro" id="IPR024607">
    <property type="entry name" value="Sulfatase_CS"/>
</dbReference>
<name>A0A6J4QSB1_9ACTN</name>